<evidence type="ECO:0000256" key="4">
    <source>
        <dbReference type="SAM" id="MobiDB-lite"/>
    </source>
</evidence>
<feature type="chain" id="PRO_5030509812" evidence="5">
    <location>
        <begin position="24"/>
        <end position="456"/>
    </location>
</feature>
<sequence>MRVLFVTTAIKSHFMLMVPTAWALRAAGHDVRIASQPNLMGVVSESGLTGIPVGAELAISGRHLVGGHRAGSRLPYDIGEDHPEKLTPRHVRTTLAMYPRGISELVADRRMLDDLVAVAREWRPDLVIWDAMTYTGPIAARACGAAHVRSLFGPDHLARMRRLFLELHPDPGPHGDPLRAWLGDRLRHLADPAAAVPGVESDSAPGSGNEVGFEEELVLGRATIDPMHPALRVTGDTTYLPTRFIPYGGRMTVPHSLPVPSRRPLICVTLGTSARDLGLPTPPLDRLLRAAADTGAGVIATAPPGVIADLGPLPEHVRVVEHIPLDAVLPHCAAVVHHFGAGTLHTALVHGVPQLRVSDGVNLWGEPEMARRLVARGAALDAAEELTPGALTDDLTRLLEDPSFATNAAVLREEALAQPTPHDLVPALEDLARTRDRVPGAVPIPPPRTARTTPPR</sequence>
<dbReference type="Pfam" id="PF06722">
    <property type="entry name" value="EryCIII-like_C"/>
    <property type="match status" value="1"/>
</dbReference>
<dbReference type="GO" id="GO:0008194">
    <property type="term" value="F:UDP-glycosyltransferase activity"/>
    <property type="evidence" value="ECO:0007669"/>
    <property type="project" value="InterPro"/>
</dbReference>
<evidence type="ECO:0000313" key="9">
    <source>
        <dbReference type="Proteomes" id="UP000530234"/>
    </source>
</evidence>
<feature type="signal peptide" evidence="5">
    <location>
        <begin position="1"/>
        <end position="23"/>
    </location>
</feature>
<feature type="compositionally biased region" description="Pro residues" evidence="4">
    <location>
        <begin position="442"/>
        <end position="456"/>
    </location>
</feature>
<feature type="domain" description="Erythromycin biosynthesis protein CIII-like N-terminal" evidence="7">
    <location>
        <begin position="22"/>
        <end position="271"/>
    </location>
</feature>
<dbReference type="PANTHER" id="PTHR48050">
    <property type="entry name" value="STEROL 3-BETA-GLUCOSYLTRANSFERASE"/>
    <property type="match status" value="1"/>
</dbReference>
<dbReference type="GO" id="GO:0016758">
    <property type="term" value="F:hexosyltransferase activity"/>
    <property type="evidence" value="ECO:0007669"/>
    <property type="project" value="UniProtKB-ARBA"/>
</dbReference>
<organism evidence="8 9">
    <name type="scientific">Streptomyces calidiresistens</name>
    <dbReference type="NCBI Taxonomy" id="1485586"/>
    <lineage>
        <taxon>Bacteria</taxon>
        <taxon>Bacillati</taxon>
        <taxon>Actinomycetota</taxon>
        <taxon>Actinomycetes</taxon>
        <taxon>Kitasatosporales</taxon>
        <taxon>Streptomycetaceae</taxon>
        <taxon>Streptomyces</taxon>
    </lineage>
</organism>
<evidence type="ECO:0000313" key="8">
    <source>
        <dbReference type="EMBL" id="MBB0228891.1"/>
    </source>
</evidence>
<comment type="caution">
    <text evidence="8">The sequence shown here is derived from an EMBL/GenBank/DDBJ whole genome shotgun (WGS) entry which is preliminary data.</text>
</comment>
<evidence type="ECO:0000259" key="7">
    <source>
        <dbReference type="Pfam" id="PF21036"/>
    </source>
</evidence>
<dbReference type="CDD" id="cd03784">
    <property type="entry name" value="GT1_Gtf-like"/>
    <property type="match status" value="1"/>
</dbReference>
<gene>
    <name evidence="8" type="ORF">FOE67_05025</name>
</gene>
<dbReference type="AlphaFoldDB" id="A0A7W3XVL4"/>
<proteinExistence type="inferred from homology"/>
<name>A0A7W3XVL4_9ACTN</name>
<evidence type="ECO:0000256" key="3">
    <source>
        <dbReference type="ARBA" id="ARBA00022679"/>
    </source>
</evidence>
<dbReference type="InterPro" id="IPR048284">
    <property type="entry name" value="EryCIII-like_N"/>
</dbReference>
<evidence type="ECO:0000256" key="1">
    <source>
        <dbReference type="ARBA" id="ARBA00006962"/>
    </source>
</evidence>
<evidence type="ECO:0000259" key="6">
    <source>
        <dbReference type="Pfam" id="PF06722"/>
    </source>
</evidence>
<dbReference type="SUPFAM" id="SSF53756">
    <property type="entry name" value="UDP-Glycosyltransferase/glycogen phosphorylase"/>
    <property type="match status" value="1"/>
</dbReference>
<feature type="domain" description="Erythromycin biosynthesis protein CIII-like C-terminal" evidence="6">
    <location>
        <begin position="286"/>
        <end position="431"/>
    </location>
</feature>
<dbReference type="InterPro" id="IPR010610">
    <property type="entry name" value="EryCIII-like_C"/>
</dbReference>
<dbReference type="Gene3D" id="3.40.50.2000">
    <property type="entry name" value="Glycogen Phosphorylase B"/>
    <property type="match status" value="2"/>
</dbReference>
<keyword evidence="5" id="KW-0732">Signal</keyword>
<comment type="similarity">
    <text evidence="1">Belongs to the glycosyltransferase 28 family.</text>
</comment>
<dbReference type="Pfam" id="PF21036">
    <property type="entry name" value="EryCIII-like_N"/>
    <property type="match status" value="1"/>
</dbReference>
<keyword evidence="2" id="KW-0328">Glycosyltransferase</keyword>
<reference evidence="9" key="1">
    <citation type="submission" date="2019-10" db="EMBL/GenBank/DDBJ databases">
        <title>Streptomyces sp. nov., a novel actinobacterium isolated from alkaline environment.</title>
        <authorList>
            <person name="Golinska P."/>
        </authorList>
    </citation>
    <scope>NUCLEOTIDE SEQUENCE [LARGE SCALE GENOMIC DNA]</scope>
    <source>
        <strain evidence="9">DSM 42108</strain>
    </source>
</reference>
<protein>
    <submittedName>
        <fullName evidence="8">DUF1205 domain-containing protein</fullName>
    </submittedName>
</protein>
<keyword evidence="9" id="KW-1185">Reference proteome</keyword>
<dbReference type="InterPro" id="IPR002213">
    <property type="entry name" value="UDP_glucos_trans"/>
</dbReference>
<evidence type="ECO:0000256" key="5">
    <source>
        <dbReference type="SAM" id="SignalP"/>
    </source>
</evidence>
<dbReference type="InterPro" id="IPR050426">
    <property type="entry name" value="Glycosyltransferase_28"/>
</dbReference>
<feature type="region of interest" description="Disordered" evidence="4">
    <location>
        <begin position="435"/>
        <end position="456"/>
    </location>
</feature>
<dbReference type="Proteomes" id="UP000530234">
    <property type="component" value="Unassembled WGS sequence"/>
</dbReference>
<accession>A0A7W3XVL4</accession>
<dbReference type="EMBL" id="VKHS01000062">
    <property type="protein sequence ID" value="MBB0228891.1"/>
    <property type="molecule type" value="Genomic_DNA"/>
</dbReference>
<evidence type="ECO:0000256" key="2">
    <source>
        <dbReference type="ARBA" id="ARBA00022676"/>
    </source>
</evidence>
<keyword evidence="3" id="KW-0808">Transferase</keyword>
<dbReference type="GO" id="GO:0017000">
    <property type="term" value="P:antibiotic biosynthetic process"/>
    <property type="evidence" value="ECO:0007669"/>
    <property type="project" value="UniProtKB-ARBA"/>
</dbReference>
<dbReference type="PANTHER" id="PTHR48050:SF13">
    <property type="entry name" value="STEROL 3-BETA-GLUCOSYLTRANSFERASE UGT80A2"/>
    <property type="match status" value="1"/>
</dbReference>